<reference evidence="1 2" key="1">
    <citation type="submission" date="2017-11" db="EMBL/GenBank/DDBJ databases">
        <title>Complete genome of a free-living desiccation-tolerant cyanobacterium and its photosynthetic adaptation to extreme terrestrial habitat.</title>
        <authorList>
            <person name="Shang J."/>
        </authorList>
    </citation>
    <scope>NUCLEOTIDE SEQUENCE [LARGE SCALE GENOMIC DNA]</scope>
    <source>
        <strain evidence="1 2">CCNUN1</strain>
        <plasmid evidence="2">pnfsy08</plasmid>
    </source>
</reference>
<geneLocation type="plasmid" evidence="2">
    <name>pnfsy08</name>
</geneLocation>
<gene>
    <name evidence="1" type="ORF">COO91_10499</name>
</gene>
<dbReference type="EMBL" id="CP024793">
    <property type="protein sequence ID" value="AUB44276.1"/>
    <property type="molecule type" value="Genomic_DNA"/>
</dbReference>
<organism evidence="1 2">
    <name type="scientific">Nostoc flagelliforme CCNUN1</name>
    <dbReference type="NCBI Taxonomy" id="2038116"/>
    <lineage>
        <taxon>Bacteria</taxon>
        <taxon>Bacillati</taxon>
        <taxon>Cyanobacteriota</taxon>
        <taxon>Cyanophyceae</taxon>
        <taxon>Nostocales</taxon>
        <taxon>Nostocaceae</taxon>
        <taxon>Nostoc</taxon>
    </lineage>
</organism>
<dbReference type="AlphaFoldDB" id="A0A2K8T9A3"/>
<proteinExistence type="predicted"/>
<dbReference type="KEGG" id="nfl:COO91_10499"/>
<dbReference type="RefSeq" id="WP_100904069.1">
    <property type="nucleotide sequence ID" value="NZ_CAWNNC010000009.1"/>
</dbReference>
<sequence>MVTEIKLGLCNPPEPIYLFVNQGEVDGESFVWYKFNISQEKKIPVTQRALTGYLSELRLTTKEFKGKDNLKLDIVVSADELYVIRTGIETNFAKSFLLAASLIQVFSKPLIIVANAGDENTVFCNLYDATSKTKIYREWSRDLDWATIIHDIQILLAGNSSTTPSTPKLSVVPQPVHPQDLRIKNIRTLLDYPLDLVREWLQFQDVDRPSLLHISKINELVKTMCLAWAADKCEYPNHAESLYQKQVVDAVGLGADELTAINAWMQQVQAAKAGAV</sequence>
<accession>A0A2K8T9A3</accession>
<keyword evidence="2" id="KW-1185">Reference proteome</keyword>
<name>A0A2K8T9A3_9NOSO</name>
<keyword evidence="1" id="KW-0614">Plasmid</keyword>
<dbReference type="OrthoDB" id="579898at2"/>
<protein>
    <submittedName>
        <fullName evidence="1">Uncharacterized protein</fullName>
    </submittedName>
</protein>
<dbReference type="Proteomes" id="UP000232003">
    <property type="component" value="Plasmid pNFSY08"/>
</dbReference>
<evidence type="ECO:0000313" key="2">
    <source>
        <dbReference type="Proteomes" id="UP000232003"/>
    </source>
</evidence>
<evidence type="ECO:0000313" key="1">
    <source>
        <dbReference type="EMBL" id="AUB44276.1"/>
    </source>
</evidence>